<evidence type="ECO:0000256" key="1">
    <source>
        <dbReference type="SAM" id="MobiDB-lite"/>
    </source>
</evidence>
<accession>A0A556U7U2</accession>
<dbReference type="AlphaFoldDB" id="A0A556U7U2"/>
<name>A0A556U7U2_BAGYA</name>
<protein>
    <submittedName>
        <fullName evidence="2">Uncharacterized protein</fullName>
    </submittedName>
</protein>
<proteinExistence type="predicted"/>
<sequence length="115" mass="12418">MPHGWLGIVCHSAARRGCIKVQSMAAFGTHRPRAAGSRRRGGLAAEPSQRPTEGLQKKASVPIEHPDKVPNGYSHTDKIDISQVHSHGNQGALENRRKKGGLRSHRVALQAAAHL</sequence>
<evidence type="ECO:0000313" key="2">
    <source>
        <dbReference type="EMBL" id="TSN48482.1"/>
    </source>
</evidence>
<evidence type="ECO:0000313" key="3">
    <source>
        <dbReference type="Proteomes" id="UP000319801"/>
    </source>
</evidence>
<reference evidence="2 3" key="1">
    <citation type="journal article" date="2019" name="Genome Biol. Evol.">
        <title>Whole-Genome Sequencing of the Giant Devil Catfish, Bagarius yarrelli.</title>
        <authorList>
            <person name="Jiang W."/>
            <person name="Lv Y."/>
            <person name="Cheng L."/>
            <person name="Yang K."/>
            <person name="Chao B."/>
            <person name="Wang X."/>
            <person name="Li Y."/>
            <person name="Pan X."/>
            <person name="You X."/>
            <person name="Zhang Y."/>
            <person name="Yang J."/>
            <person name="Li J."/>
            <person name="Zhang X."/>
            <person name="Liu S."/>
            <person name="Sun C."/>
            <person name="Yang J."/>
            <person name="Shi Q."/>
        </authorList>
    </citation>
    <scope>NUCLEOTIDE SEQUENCE [LARGE SCALE GENOMIC DNA]</scope>
    <source>
        <strain evidence="2">JWS20170419001</strain>
        <tissue evidence="2">Muscle</tissue>
    </source>
</reference>
<feature type="region of interest" description="Disordered" evidence="1">
    <location>
        <begin position="28"/>
        <end position="104"/>
    </location>
</feature>
<dbReference type="EMBL" id="VCAZ01000057">
    <property type="protein sequence ID" value="TSN48482.1"/>
    <property type="molecule type" value="Genomic_DNA"/>
</dbReference>
<dbReference type="Proteomes" id="UP000319801">
    <property type="component" value="Unassembled WGS sequence"/>
</dbReference>
<keyword evidence="3" id="KW-1185">Reference proteome</keyword>
<feature type="compositionally biased region" description="Basic residues" evidence="1">
    <location>
        <begin position="30"/>
        <end position="41"/>
    </location>
</feature>
<comment type="caution">
    <text evidence="2">The sequence shown here is derived from an EMBL/GenBank/DDBJ whole genome shotgun (WGS) entry which is preliminary data.</text>
</comment>
<gene>
    <name evidence="2" type="ORF">Baya_8997</name>
</gene>
<organism evidence="2 3">
    <name type="scientific">Bagarius yarrelli</name>
    <name type="common">Goonch</name>
    <name type="synonym">Bagrus yarrelli</name>
    <dbReference type="NCBI Taxonomy" id="175774"/>
    <lineage>
        <taxon>Eukaryota</taxon>
        <taxon>Metazoa</taxon>
        <taxon>Chordata</taxon>
        <taxon>Craniata</taxon>
        <taxon>Vertebrata</taxon>
        <taxon>Euteleostomi</taxon>
        <taxon>Actinopterygii</taxon>
        <taxon>Neopterygii</taxon>
        <taxon>Teleostei</taxon>
        <taxon>Ostariophysi</taxon>
        <taxon>Siluriformes</taxon>
        <taxon>Sisoridae</taxon>
        <taxon>Sisorinae</taxon>
        <taxon>Bagarius</taxon>
    </lineage>
</organism>